<dbReference type="GO" id="GO:0009279">
    <property type="term" value="C:cell outer membrane"/>
    <property type="evidence" value="ECO:0007669"/>
    <property type="project" value="InterPro"/>
</dbReference>
<dbReference type="Proteomes" id="UP000013165">
    <property type="component" value="Unassembled WGS sequence"/>
</dbReference>
<dbReference type="PATRIC" id="fig|626887.3.peg.403"/>
<dbReference type="EMBL" id="APLQ01000010">
    <property type="protein sequence ID" value="ENO16469.1"/>
    <property type="molecule type" value="Genomic_DNA"/>
</dbReference>
<keyword evidence="3" id="KW-1185">Reference proteome</keyword>
<name>N6W852_9GAMM</name>
<dbReference type="Pfam" id="PF05275">
    <property type="entry name" value="CopB"/>
    <property type="match status" value="1"/>
</dbReference>
<dbReference type="OrthoDB" id="9778934at2"/>
<dbReference type="InterPro" id="IPR007939">
    <property type="entry name" value="Cu-R_B_prcur"/>
</dbReference>
<dbReference type="RefSeq" id="WP_004582978.1">
    <property type="nucleotide sequence ID" value="NZ_AP028878.1"/>
</dbReference>
<reference evidence="2 3" key="1">
    <citation type="journal article" date="2013" name="Genome Announc.">
        <title>Genome Sequence of the Polycyclic Aromatic Hydrocarbon-Degrading Bacterium Strain Marinobacter nanhaiticus D15-8WT.</title>
        <authorList>
            <person name="Cui Z."/>
            <person name="Gao W."/>
            <person name="Li Q."/>
            <person name="Xu G."/>
            <person name="Zheng L."/>
        </authorList>
    </citation>
    <scope>NUCLEOTIDE SEQUENCE [LARGE SCALE GENOMIC DNA]</scope>
    <source>
        <strain evidence="2 3">D15-8W</strain>
    </source>
</reference>
<dbReference type="GO" id="GO:0006878">
    <property type="term" value="P:intracellular copper ion homeostasis"/>
    <property type="evidence" value="ECO:0007669"/>
    <property type="project" value="InterPro"/>
</dbReference>
<dbReference type="eggNOG" id="COG3667">
    <property type="taxonomic scope" value="Bacteria"/>
</dbReference>
<evidence type="ECO:0000313" key="3">
    <source>
        <dbReference type="Proteomes" id="UP000013165"/>
    </source>
</evidence>
<keyword evidence="1" id="KW-0732">Signal</keyword>
<protein>
    <submittedName>
        <fullName evidence="2">Copper resistance protein B</fullName>
    </submittedName>
</protein>
<sequence>MKKQVVTLSLLIGSMMLLPGLVTAQERGGHTYSHFWGVQVEELEYRYSDDDAELGVWDADAFYGSDELKFRWLTKGEYEIEEQAYESLENQLLLQKPISDFFDAKLGIRVDTPEGPDRTYGVLGIAGLAPYWFEVDASVYVSDEGDASAELDAEYELLLTNHLILNLGLDTTVAFSEDKEIGLGQGLASTELGARLSYDVIDRLFSPYIGVVHERKYGDTKDLAEVGGGSTEDWFVVVGTRLVF</sequence>
<dbReference type="GO" id="GO:0005507">
    <property type="term" value="F:copper ion binding"/>
    <property type="evidence" value="ECO:0007669"/>
    <property type="project" value="InterPro"/>
</dbReference>
<feature type="chain" id="PRO_5004127003" evidence="1">
    <location>
        <begin position="25"/>
        <end position="244"/>
    </location>
</feature>
<dbReference type="STRING" id="626887.J057_02125"/>
<comment type="caution">
    <text evidence="2">The sequence shown here is derived from an EMBL/GenBank/DDBJ whole genome shotgun (WGS) entry which is preliminary data.</text>
</comment>
<accession>N6W852</accession>
<dbReference type="AlphaFoldDB" id="N6W852"/>
<evidence type="ECO:0000313" key="2">
    <source>
        <dbReference type="EMBL" id="ENO16469.1"/>
    </source>
</evidence>
<evidence type="ECO:0000256" key="1">
    <source>
        <dbReference type="SAM" id="SignalP"/>
    </source>
</evidence>
<gene>
    <name evidence="2" type="ORF">J057_02125</name>
</gene>
<dbReference type="HOGENOM" id="CLU_042913_1_0_6"/>
<feature type="signal peptide" evidence="1">
    <location>
        <begin position="1"/>
        <end position="24"/>
    </location>
</feature>
<proteinExistence type="predicted"/>
<organism evidence="2 3">
    <name type="scientific">Marinobacter nanhaiticus D15-8W</name>
    <dbReference type="NCBI Taxonomy" id="626887"/>
    <lineage>
        <taxon>Bacteria</taxon>
        <taxon>Pseudomonadati</taxon>
        <taxon>Pseudomonadota</taxon>
        <taxon>Gammaproteobacteria</taxon>
        <taxon>Pseudomonadales</taxon>
        <taxon>Marinobacteraceae</taxon>
        <taxon>Marinobacter</taxon>
    </lineage>
</organism>